<evidence type="ECO:0000313" key="3">
    <source>
        <dbReference type="Proteomes" id="UP000004394"/>
    </source>
</evidence>
<reference evidence="2" key="1">
    <citation type="submission" date="2010-07" db="EMBL/GenBank/DDBJ databases">
        <authorList>
            <person name="Muzny D."/>
            <person name="Qin X."/>
            <person name="Deng J."/>
            <person name="Jiang H."/>
            <person name="Liu Y."/>
            <person name="Qu J."/>
            <person name="Song X.-Z."/>
            <person name="Zhang L."/>
            <person name="Thornton R."/>
            <person name="Coyle M."/>
            <person name="Francisco L."/>
            <person name="Jackson L."/>
            <person name="Javaid M."/>
            <person name="Korchina V."/>
            <person name="Kovar C."/>
            <person name="Mata R."/>
            <person name="Mathew T."/>
            <person name="Ngo R."/>
            <person name="Nguyen L."/>
            <person name="Nguyen N."/>
            <person name="Okwuonu G."/>
            <person name="Ongeri F."/>
            <person name="Pham C."/>
            <person name="Simmons D."/>
            <person name="Wilczek-Boney K."/>
            <person name="Hale W."/>
            <person name="Jakkamsetti A."/>
            <person name="Pham P."/>
            <person name="Ruth R."/>
            <person name="San Lucas F."/>
            <person name="Warren J."/>
            <person name="Zhang J."/>
            <person name="Zhao Z."/>
            <person name="Zhou C."/>
            <person name="Zhu D."/>
            <person name="Lee S."/>
            <person name="Bess C."/>
            <person name="Blankenburg K."/>
            <person name="Forbes L."/>
            <person name="Fu Q."/>
            <person name="Gubbala S."/>
            <person name="Hirani K."/>
            <person name="Jayaseelan J.C."/>
            <person name="Lara F."/>
            <person name="Munidasa M."/>
            <person name="Palculict T."/>
            <person name="Patil S."/>
            <person name="Pu L.-L."/>
            <person name="Saada N."/>
            <person name="Tang L."/>
            <person name="Weissenberger G."/>
            <person name="Zhu Y."/>
            <person name="Hemphill L."/>
            <person name="Shang Y."/>
            <person name="Youmans B."/>
            <person name="Ayvaz T."/>
            <person name="Ross M."/>
            <person name="Santibanez J."/>
            <person name="Aqrawi P."/>
            <person name="Gross S."/>
            <person name="Joshi V."/>
            <person name="Fowler G."/>
            <person name="Nazareth L."/>
            <person name="Reid J."/>
            <person name="Worley K."/>
            <person name="Petrosino J."/>
            <person name="Highlander S."/>
            <person name="Gibbs R."/>
        </authorList>
    </citation>
    <scope>NUCLEOTIDE SEQUENCE [LARGE SCALE GENOMIC DNA]</scope>
    <source>
        <strain evidence="2">DSM 16973</strain>
    </source>
</reference>
<proteinExistence type="predicted"/>
<dbReference type="Pfam" id="PF08291">
    <property type="entry name" value="Peptidase_M15_3"/>
    <property type="match status" value="1"/>
</dbReference>
<dbReference type="AlphaFoldDB" id="E0NU92"/>
<dbReference type="Proteomes" id="UP000004394">
    <property type="component" value="Unassembled WGS sequence"/>
</dbReference>
<dbReference type="BioCyc" id="PMAR862515-HMP:GMOO-1770-MONOMER"/>
<dbReference type="InterPro" id="IPR013230">
    <property type="entry name" value="Peptidase_M15A_C"/>
</dbReference>
<dbReference type="eggNOG" id="COG3108">
    <property type="taxonomic scope" value="Bacteria"/>
</dbReference>
<dbReference type="EMBL" id="AEEI01000051">
    <property type="protein sequence ID" value="EFM01359.1"/>
    <property type="molecule type" value="Genomic_DNA"/>
</dbReference>
<gene>
    <name evidence="2" type="ORF">HMPREF0658_1745</name>
</gene>
<feature type="domain" description="Peptidase M15A C-terminal" evidence="1">
    <location>
        <begin position="13"/>
        <end position="119"/>
    </location>
</feature>
<sequence>MKNKRKQQMLTEHFSLQEMVRSGTAIRLRIDNHPTEADIERMRLLCENVLEPLRRRFGVIRITSGFRCKELNKAIGGDKYSQHLRGEAADIHVSNQEVGRKMYDFIKTHCRFDQLLFEHSMTNGACWLHVSFKAGKQSARMQAVVFYRAA</sequence>
<dbReference type="RefSeq" id="WP_006949983.1">
    <property type="nucleotide sequence ID" value="NZ_BAJI01000009.1"/>
</dbReference>
<dbReference type="SUPFAM" id="SSF55166">
    <property type="entry name" value="Hedgehog/DD-peptidase"/>
    <property type="match status" value="1"/>
</dbReference>
<dbReference type="Gene3D" id="3.30.1380.10">
    <property type="match status" value="1"/>
</dbReference>
<evidence type="ECO:0000259" key="1">
    <source>
        <dbReference type="Pfam" id="PF08291"/>
    </source>
</evidence>
<dbReference type="HOGENOM" id="CLU_124897_0_0_10"/>
<name>E0NU92_9BACT</name>
<dbReference type="OrthoDB" id="5242612at2"/>
<dbReference type="STRING" id="862515.HMPREF0658_1745"/>
<comment type="caution">
    <text evidence="2">The sequence shown here is derived from an EMBL/GenBank/DDBJ whole genome shotgun (WGS) entry which is preliminary data.</text>
</comment>
<accession>E0NU92</accession>
<organism evidence="2 3">
    <name type="scientific">Hoylesella marshii DSM 16973 = JCM 13450</name>
    <dbReference type="NCBI Taxonomy" id="862515"/>
    <lineage>
        <taxon>Bacteria</taxon>
        <taxon>Pseudomonadati</taxon>
        <taxon>Bacteroidota</taxon>
        <taxon>Bacteroidia</taxon>
        <taxon>Bacteroidales</taxon>
        <taxon>Prevotellaceae</taxon>
        <taxon>Hoylesella</taxon>
    </lineage>
</organism>
<keyword evidence="3" id="KW-1185">Reference proteome</keyword>
<protein>
    <submittedName>
        <fullName evidence="2">Peptidase M15</fullName>
    </submittedName>
</protein>
<dbReference type="InterPro" id="IPR009045">
    <property type="entry name" value="Zn_M74/Hedgehog-like"/>
</dbReference>
<evidence type="ECO:0000313" key="2">
    <source>
        <dbReference type="EMBL" id="EFM01359.1"/>
    </source>
</evidence>